<reference evidence="1 2" key="1">
    <citation type="journal article" date="2021" name="Hortic Res">
        <title>High-quality reference genome and annotation aids understanding of berry development for evergreen blueberry (Vaccinium darrowii).</title>
        <authorList>
            <person name="Yu J."/>
            <person name="Hulse-Kemp A.M."/>
            <person name="Babiker E."/>
            <person name="Staton M."/>
        </authorList>
    </citation>
    <scope>NUCLEOTIDE SEQUENCE [LARGE SCALE GENOMIC DNA]</scope>
    <source>
        <strain evidence="2">cv. NJ 8807/NJ 8810</strain>
        <tissue evidence="1">Young leaf</tissue>
    </source>
</reference>
<dbReference type="EMBL" id="CM037153">
    <property type="protein sequence ID" value="KAH7857730.1"/>
    <property type="molecule type" value="Genomic_DNA"/>
</dbReference>
<comment type="caution">
    <text evidence="1">The sequence shown here is derived from an EMBL/GenBank/DDBJ whole genome shotgun (WGS) entry which is preliminary data.</text>
</comment>
<sequence length="1247" mass="144236">MGSPDTEEADMVLPPCWDGGEEREILVSTAILTLRATLPTLRASLRKPWAGENLGLAQTSSIDRKTAILLQRPAKSYSTPSISNKSSTRTVELASSFKIPKYTITHTKRSQKSQKENKKKVGIPVQPQSSFTHPKQKHKLSKKELQKQIQQVYKKTEEEEEEEEEEEKEEEEEEEGDDEKEEEDEEQGEDEQDEEEEDDKEEEDDEEEEEDDEEEEEEHEQQEEKEEAKQKLQSKPKKNARSKQRSSPKPASGIIKKKRKAPASRKIRSKPTASTKPKRPPPKTTAKKRKPSASLEKENAKKPKTEQKGATTKKQKKEPEVQISKKPKKEQKPDVGYLQYRSNLVPVVKLLNNTTITAKQKKEIHKSPFGYLLLGIIDDLDEDDDESDNEDNAVKEPYETYVRKNDLDILHLIQQYQKGTGGEFKLGAKSIWLKENDLALIFGICSGTTPITLSIHPTKPKTRFADQIMEVDTKGQRIISIKSLKSYFERVVKKNTDEDAKDVARVLTLFVLATVFCPNTSSRISWSYLEYVCDLEKSKSYAWSKLITNEQIKDLETKTPNNVQGCTVGLLYWLCEHTQLANNGEATAFPRFRRWKLTDLNESLKITTLQSLELDEVLDTVLEPTPIEREMLQIADLGEQQKANEERQPQDSNSDLLKEVEMLRRENKWLREQSHRKNETIEFYQQKLADYGFVCKAEQLEKHIMMKRNISLEMDVAKMVLENDIASEEKERLRKQNINWEVEVGSIMVENDVVKEKLDDALDTIDDIEAHKLSQELEQNQNEKNKEPESQSQGTIGHESNEDNEPESQNQCTIGLESNEECNDEREAEFENEAIFEQEKDEEHRDEIMGPCDKKQEENNDSTEPKQSDHEMVTDEDLERTITAACKGIVVEETQKKKPHRQKVEIDPSSLVKRVTQRETRSGKRIQDYIYTKDEKKKKNVEDDKKKNKKDAERQKKDKQEKQKWMPQKSRLYHMLPKEDRNLLDQICDCERQDDAIVVWTNLESQETVALQDIIRLLEEGDTANATLITTSNHESVRHCLIDQKLQKVYDNILEHGTGYYHYLVFPMNSTGNRKVTKAVTPYHWTLLLYDMEEQIWKHYNSLSRKNSAYLLDATQVKTYVEGFIKTNFNARPKFRLSSSPIVFEARKFDAPIIWVKNAPQQMPTSVDCGILVCYIISLLESQQEIPSSIEQNSVEEFRVHLVSKFLNDADRSWKLEDWQSLLLLKQGQEKENATKKSTGEVICLGE</sequence>
<keyword evidence="2" id="KW-1185">Reference proteome</keyword>
<accession>A0ACB7YVX0</accession>
<dbReference type="Proteomes" id="UP000828048">
    <property type="component" value="Chromosome 3"/>
</dbReference>
<gene>
    <name evidence="1" type="ORF">Vadar_015959</name>
</gene>
<protein>
    <submittedName>
        <fullName evidence="1">Uncharacterized protein</fullName>
    </submittedName>
</protein>
<name>A0ACB7YVX0_9ERIC</name>
<evidence type="ECO:0000313" key="1">
    <source>
        <dbReference type="EMBL" id="KAH7857730.1"/>
    </source>
</evidence>
<organism evidence="1 2">
    <name type="scientific">Vaccinium darrowii</name>
    <dbReference type="NCBI Taxonomy" id="229202"/>
    <lineage>
        <taxon>Eukaryota</taxon>
        <taxon>Viridiplantae</taxon>
        <taxon>Streptophyta</taxon>
        <taxon>Embryophyta</taxon>
        <taxon>Tracheophyta</taxon>
        <taxon>Spermatophyta</taxon>
        <taxon>Magnoliopsida</taxon>
        <taxon>eudicotyledons</taxon>
        <taxon>Gunneridae</taxon>
        <taxon>Pentapetalae</taxon>
        <taxon>asterids</taxon>
        <taxon>Ericales</taxon>
        <taxon>Ericaceae</taxon>
        <taxon>Vaccinioideae</taxon>
        <taxon>Vaccinieae</taxon>
        <taxon>Vaccinium</taxon>
    </lineage>
</organism>
<evidence type="ECO:0000313" key="2">
    <source>
        <dbReference type="Proteomes" id="UP000828048"/>
    </source>
</evidence>
<proteinExistence type="predicted"/>